<dbReference type="EMBL" id="JAGKQH010000016">
    <property type="protein sequence ID" value="KAG6577479.1"/>
    <property type="molecule type" value="Genomic_DNA"/>
</dbReference>
<organism evidence="1 2">
    <name type="scientific">Cucurbita argyrosperma subsp. sororia</name>
    <dbReference type="NCBI Taxonomy" id="37648"/>
    <lineage>
        <taxon>Eukaryota</taxon>
        <taxon>Viridiplantae</taxon>
        <taxon>Streptophyta</taxon>
        <taxon>Embryophyta</taxon>
        <taxon>Tracheophyta</taxon>
        <taxon>Spermatophyta</taxon>
        <taxon>Magnoliopsida</taxon>
        <taxon>eudicotyledons</taxon>
        <taxon>Gunneridae</taxon>
        <taxon>Pentapetalae</taxon>
        <taxon>rosids</taxon>
        <taxon>fabids</taxon>
        <taxon>Cucurbitales</taxon>
        <taxon>Cucurbitaceae</taxon>
        <taxon>Cucurbiteae</taxon>
        <taxon>Cucurbita</taxon>
    </lineage>
</organism>
<evidence type="ECO:0000313" key="1">
    <source>
        <dbReference type="EMBL" id="KAG6577479.1"/>
    </source>
</evidence>
<protein>
    <submittedName>
        <fullName evidence="1">Uncharacterized protein</fullName>
    </submittedName>
</protein>
<proteinExistence type="predicted"/>
<sequence>MTPICFHPQEKNLLSSPHTCTVDIRSSASTKLSTYLSKTIREEIAVPCVSTVENFLKLSPWFLSSSEQHGYET</sequence>
<evidence type="ECO:0000313" key="2">
    <source>
        <dbReference type="Proteomes" id="UP000685013"/>
    </source>
</evidence>
<feature type="non-terminal residue" evidence="1">
    <location>
        <position position="1"/>
    </location>
</feature>
<gene>
    <name evidence="1" type="ORF">SDJN03_25053</name>
</gene>
<dbReference type="Proteomes" id="UP000685013">
    <property type="component" value="Chromosome 16"/>
</dbReference>
<name>A0AAV6MAG7_9ROSI</name>
<dbReference type="AlphaFoldDB" id="A0AAV6MAG7"/>
<keyword evidence="2" id="KW-1185">Reference proteome</keyword>
<comment type="caution">
    <text evidence="1">The sequence shown here is derived from an EMBL/GenBank/DDBJ whole genome shotgun (WGS) entry which is preliminary data.</text>
</comment>
<accession>A0AAV6MAG7</accession>
<reference evidence="1 2" key="1">
    <citation type="journal article" date="2021" name="Hortic Res">
        <title>The domestication of Cucurbita argyrosperma as revealed by the genome of its wild relative.</title>
        <authorList>
            <person name="Barrera-Redondo J."/>
            <person name="Sanchez-de la Vega G."/>
            <person name="Aguirre-Liguori J.A."/>
            <person name="Castellanos-Morales G."/>
            <person name="Gutierrez-Guerrero Y.T."/>
            <person name="Aguirre-Dugua X."/>
            <person name="Aguirre-Planter E."/>
            <person name="Tenaillon M.I."/>
            <person name="Lira-Saade R."/>
            <person name="Eguiarte L.E."/>
        </authorList>
    </citation>
    <scope>NUCLEOTIDE SEQUENCE [LARGE SCALE GENOMIC DNA]</scope>
    <source>
        <strain evidence="1">JBR-2021</strain>
    </source>
</reference>